<dbReference type="EMBL" id="JAVREL010000010">
    <property type="protein sequence ID" value="MDT0344498.1"/>
    <property type="molecule type" value="Genomic_DNA"/>
</dbReference>
<dbReference type="InterPro" id="IPR011047">
    <property type="entry name" value="Quinoprotein_ADH-like_sf"/>
</dbReference>
<dbReference type="Proteomes" id="UP001183246">
    <property type="component" value="Unassembled WGS sequence"/>
</dbReference>
<evidence type="ECO:0000313" key="3">
    <source>
        <dbReference type="Proteomes" id="UP001183246"/>
    </source>
</evidence>
<protein>
    <submittedName>
        <fullName evidence="2">PQQ-binding-like beta-propeller repeat protein</fullName>
    </submittedName>
</protein>
<dbReference type="InterPro" id="IPR015943">
    <property type="entry name" value="WD40/YVTN_repeat-like_dom_sf"/>
</dbReference>
<sequence>MDLVFREAGTGDVVWRSPFQDSEPEPVVGALRPIESLVSDTTVFLPLAAGGHRKPTALDGLTGEEKWKYDGTYQPDGPDGPVASVPGGFIFPTQGGTVCLAAYDGAERWHDEADSSQGVGITDRYVMLRRTKQERLFQRWTTVRILDSGNAREFWTGQFDSNAVSGPASDGDGLIVVLDNGGTLWALRP</sequence>
<dbReference type="Pfam" id="PF13360">
    <property type="entry name" value="PQQ_2"/>
    <property type="match status" value="1"/>
</dbReference>
<comment type="caution">
    <text evidence="2">The sequence shown here is derived from an EMBL/GenBank/DDBJ whole genome shotgun (WGS) entry which is preliminary data.</text>
</comment>
<gene>
    <name evidence="2" type="ORF">RM590_18040</name>
</gene>
<feature type="domain" description="Pyrrolo-quinoline quinone repeat" evidence="1">
    <location>
        <begin position="7"/>
        <end position="188"/>
    </location>
</feature>
<dbReference type="Gene3D" id="2.130.10.10">
    <property type="entry name" value="YVTN repeat-like/Quinoprotein amine dehydrogenase"/>
    <property type="match status" value="1"/>
</dbReference>
<keyword evidence="3" id="KW-1185">Reference proteome</keyword>
<proteinExistence type="predicted"/>
<name>A0ABU2MUH7_9ACTN</name>
<accession>A0ABU2MUH7</accession>
<evidence type="ECO:0000313" key="2">
    <source>
        <dbReference type="EMBL" id="MDT0344498.1"/>
    </source>
</evidence>
<organism evidence="2 3">
    <name type="scientific">Streptomyces litchfieldiae</name>
    <dbReference type="NCBI Taxonomy" id="3075543"/>
    <lineage>
        <taxon>Bacteria</taxon>
        <taxon>Bacillati</taxon>
        <taxon>Actinomycetota</taxon>
        <taxon>Actinomycetes</taxon>
        <taxon>Kitasatosporales</taxon>
        <taxon>Streptomycetaceae</taxon>
        <taxon>Streptomyces</taxon>
    </lineage>
</organism>
<dbReference type="InterPro" id="IPR002372">
    <property type="entry name" value="PQQ_rpt_dom"/>
</dbReference>
<evidence type="ECO:0000259" key="1">
    <source>
        <dbReference type="Pfam" id="PF13360"/>
    </source>
</evidence>
<reference evidence="3" key="1">
    <citation type="submission" date="2023-07" db="EMBL/GenBank/DDBJ databases">
        <title>30 novel species of actinomycetes from the DSMZ collection.</title>
        <authorList>
            <person name="Nouioui I."/>
        </authorList>
    </citation>
    <scope>NUCLEOTIDE SEQUENCE [LARGE SCALE GENOMIC DNA]</scope>
    <source>
        <strain evidence="3">DSM 44938</strain>
    </source>
</reference>
<dbReference type="SUPFAM" id="SSF50998">
    <property type="entry name" value="Quinoprotein alcohol dehydrogenase-like"/>
    <property type="match status" value="1"/>
</dbReference>